<gene>
    <name evidence="2" type="ORF">Tci_051345</name>
</gene>
<name>A0A6L2N1Q9_TANCI</name>
<dbReference type="Pfam" id="PF24626">
    <property type="entry name" value="SH3_Tf2-1"/>
    <property type="match status" value="1"/>
</dbReference>
<dbReference type="PANTHER" id="PTHR46148:SF57">
    <property type="entry name" value="OS12G0499874 PROTEIN"/>
    <property type="match status" value="1"/>
</dbReference>
<accession>A0A6L2N1Q9</accession>
<sequence length="193" mass="22896">MPPYEILYGRKCKTPICWEEVRSRELASTDVVLATTEKIETIRERLKAAQDRWKIYADNRRRLIEFNVGDFVMLKFLSWKGVIRFKNKEKLSPRFIGPFKILKRVGKVAYALELPEEMRDIHNTFHVSYLRKCLADESSVITLDEIEIDLKLTSRKEPVAILRRKSKKVRNKEISLVKVKWKHHKGTSIRWEP</sequence>
<dbReference type="InterPro" id="IPR056924">
    <property type="entry name" value="SH3_Tf2-1"/>
</dbReference>
<evidence type="ECO:0000313" key="2">
    <source>
        <dbReference type="EMBL" id="GEU79367.1"/>
    </source>
</evidence>
<dbReference type="PANTHER" id="PTHR46148">
    <property type="entry name" value="CHROMO DOMAIN-CONTAINING PROTEIN"/>
    <property type="match status" value="1"/>
</dbReference>
<reference evidence="2" key="1">
    <citation type="journal article" date="2019" name="Sci. Rep.">
        <title>Draft genome of Tanacetum cinerariifolium, the natural source of mosquito coil.</title>
        <authorList>
            <person name="Yamashiro T."/>
            <person name="Shiraishi A."/>
            <person name="Satake H."/>
            <person name="Nakayama K."/>
        </authorList>
    </citation>
    <scope>NUCLEOTIDE SEQUENCE</scope>
</reference>
<protein>
    <recommendedName>
        <fullName evidence="1">Tf2-1-like SH3-like domain-containing protein</fullName>
    </recommendedName>
</protein>
<organism evidence="2">
    <name type="scientific">Tanacetum cinerariifolium</name>
    <name type="common">Dalmatian daisy</name>
    <name type="synonym">Chrysanthemum cinerariifolium</name>
    <dbReference type="NCBI Taxonomy" id="118510"/>
    <lineage>
        <taxon>Eukaryota</taxon>
        <taxon>Viridiplantae</taxon>
        <taxon>Streptophyta</taxon>
        <taxon>Embryophyta</taxon>
        <taxon>Tracheophyta</taxon>
        <taxon>Spermatophyta</taxon>
        <taxon>Magnoliopsida</taxon>
        <taxon>eudicotyledons</taxon>
        <taxon>Gunneridae</taxon>
        <taxon>Pentapetalae</taxon>
        <taxon>asterids</taxon>
        <taxon>campanulids</taxon>
        <taxon>Asterales</taxon>
        <taxon>Asteraceae</taxon>
        <taxon>Asteroideae</taxon>
        <taxon>Anthemideae</taxon>
        <taxon>Anthemidinae</taxon>
        <taxon>Tanacetum</taxon>
    </lineage>
</organism>
<feature type="domain" description="Tf2-1-like SH3-like" evidence="1">
    <location>
        <begin position="69"/>
        <end position="133"/>
    </location>
</feature>
<proteinExistence type="predicted"/>
<dbReference type="AlphaFoldDB" id="A0A6L2N1Q9"/>
<evidence type="ECO:0000259" key="1">
    <source>
        <dbReference type="Pfam" id="PF24626"/>
    </source>
</evidence>
<dbReference type="EMBL" id="BKCJ010007859">
    <property type="protein sequence ID" value="GEU79367.1"/>
    <property type="molecule type" value="Genomic_DNA"/>
</dbReference>
<comment type="caution">
    <text evidence="2">The sequence shown here is derived from an EMBL/GenBank/DDBJ whole genome shotgun (WGS) entry which is preliminary data.</text>
</comment>